<dbReference type="SUPFAM" id="SSF56935">
    <property type="entry name" value="Porins"/>
    <property type="match status" value="1"/>
</dbReference>
<feature type="domain" description="TonB-dependent receptor-like beta-barrel" evidence="17">
    <location>
        <begin position="282"/>
        <end position="726"/>
    </location>
</feature>
<organism evidence="19 20">
    <name type="scientific">Erythrobacter litoralis</name>
    <dbReference type="NCBI Taxonomy" id="39960"/>
    <lineage>
        <taxon>Bacteria</taxon>
        <taxon>Pseudomonadati</taxon>
        <taxon>Pseudomonadota</taxon>
        <taxon>Alphaproteobacteria</taxon>
        <taxon>Sphingomonadales</taxon>
        <taxon>Erythrobacteraceae</taxon>
        <taxon>Erythrobacter/Porphyrobacter group</taxon>
        <taxon>Erythrobacter</taxon>
    </lineage>
</organism>
<protein>
    <recommendedName>
        <fullName evidence="21">TonB-dependent receptor</fullName>
    </recommendedName>
</protein>
<dbReference type="CDD" id="cd01347">
    <property type="entry name" value="ligand_gated_channel"/>
    <property type="match status" value="1"/>
</dbReference>
<evidence type="ECO:0000256" key="2">
    <source>
        <dbReference type="ARBA" id="ARBA00022448"/>
    </source>
</evidence>
<feature type="short sequence motif" description="TonB C-terminal box" evidence="13">
    <location>
        <begin position="746"/>
        <end position="763"/>
    </location>
</feature>
<evidence type="ECO:0000256" key="3">
    <source>
        <dbReference type="ARBA" id="ARBA00022452"/>
    </source>
</evidence>
<evidence type="ECO:0000313" key="19">
    <source>
        <dbReference type="EMBL" id="KEO98680.1"/>
    </source>
</evidence>
<evidence type="ECO:0000256" key="13">
    <source>
        <dbReference type="PROSITE-ProRule" id="PRU10144"/>
    </source>
</evidence>
<dbReference type="AlphaFoldDB" id="A0A074N175"/>
<evidence type="ECO:0000256" key="5">
    <source>
        <dbReference type="ARBA" id="ARBA00022692"/>
    </source>
</evidence>
<dbReference type="Pfam" id="PF07715">
    <property type="entry name" value="Plug"/>
    <property type="match status" value="1"/>
</dbReference>
<evidence type="ECO:0000259" key="18">
    <source>
        <dbReference type="Pfam" id="PF07715"/>
    </source>
</evidence>
<comment type="subcellular location">
    <subcellularLocation>
        <location evidence="1 12">Cell outer membrane</location>
        <topology evidence="1 12">Multi-pass membrane protein</topology>
    </subcellularLocation>
</comment>
<feature type="region of interest" description="Disordered" evidence="15">
    <location>
        <begin position="26"/>
        <end position="50"/>
    </location>
</feature>
<dbReference type="PROSITE" id="PS52016">
    <property type="entry name" value="TONB_DEPENDENT_REC_3"/>
    <property type="match status" value="1"/>
</dbReference>
<evidence type="ECO:0000256" key="7">
    <source>
        <dbReference type="ARBA" id="ARBA00023004"/>
    </source>
</evidence>
<dbReference type="Proteomes" id="UP000027866">
    <property type="component" value="Unassembled WGS sequence"/>
</dbReference>
<dbReference type="InterPro" id="IPR000531">
    <property type="entry name" value="Beta-barrel_TonB"/>
</dbReference>
<evidence type="ECO:0000256" key="10">
    <source>
        <dbReference type="ARBA" id="ARBA00023136"/>
    </source>
</evidence>
<evidence type="ECO:0000256" key="11">
    <source>
        <dbReference type="ARBA" id="ARBA00023237"/>
    </source>
</evidence>
<dbReference type="Gene3D" id="2.40.170.20">
    <property type="entry name" value="TonB-dependent receptor, beta-barrel domain"/>
    <property type="match status" value="1"/>
</dbReference>
<keyword evidence="7" id="KW-0408">Iron</keyword>
<keyword evidence="8" id="KW-0406">Ion transport</keyword>
<evidence type="ECO:0000256" key="1">
    <source>
        <dbReference type="ARBA" id="ARBA00004571"/>
    </source>
</evidence>
<dbReference type="InterPro" id="IPR010917">
    <property type="entry name" value="TonB_rcpt_CS"/>
</dbReference>
<proteinExistence type="inferred from homology"/>
<evidence type="ECO:0000256" key="14">
    <source>
        <dbReference type="RuleBase" id="RU003357"/>
    </source>
</evidence>
<evidence type="ECO:0000259" key="17">
    <source>
        <dbReference type="Pfam" id="PF00593"/>
    </source>
</evidence>
<name>A0A074N175_9SPHN</name>
<keyword evidence="20" id="KW-1185">Reference proteome</keyword>
<comment type="similarity">
    <text evidence="12 14">Belongs to the TonB-dependent receptor family.</text>
</comment>
<dbReference type="Pfam" id="PF00593">
    <property type="entry name" value="TonB_dep_Rec_b-barrel"/>
    <property type="match status" value="1"/>
</dbReference>
<evidence type="ECO:0000256" key="8">
    <source>
        <dbReference type="ARBA" id="ARBA00023065"/>
    </source>
</evidence>
<dbReference type="InterPro" id="IPR036942">
    <property type="entry name" value="Beta-barrel_TonB_sf"/>
</dbReference>
<feature type="signal peptide" evidence="16">
    <location>
        <begin position="1"/>
        <end position="26"/>
    </location>
</feature>
<dbReference type="PANTHER" id="PTHR32552:SF81">
    <property type="entry name" value="TONB-DEPENDENT OUTER MEMBRANE RECEPTOR"/>
    <property type="match status" value="1"/>
</dbReference>
<feature type="chain" id="PRO_5001697586" description="TonB-dependent receptor" evidence="16">
    <location>
        <begin position="27"/>
        <end position="763"/>
    </location>
</feature>
<keyword evidence="5 12" id="KW-0812">Transmembrane</keyword>
<evidence type="ECO:0000256" key="12">
    <source>
        <dbReference type="PROSITE-ProRule" id="PRU01360"/>
    </source>
</evidence>
<keyword evidence="3 12" id="KW-1134">Transmembrane beta strand</keyword>
<keyword evidence="6 16" id="KW-0732">Signal</keyword>
<keyword evidence="9 14" id="KW-0798">TonB box</keyword>
<accession>A0A074N175</accession>
<dbReference type="InterPro" id="IPR012910">
    <property type="entry name" value="Plug_dom"/>
</dbReference>
<keyword evidence="2 12" id="KW-0813">Transport</keyword>
<keyword evidence="4" id="KW-0410">Iron transport</keyword>
<evidence type="ECO:0000256" key="16">
    <source>
        <dbReference type="SAM" id="SignalP"/>
    </source>
</evidence>
<dbReference type="EMBL" id="JMIX01000003">
    <property type="protein sequence ID" value="KEO98680.1"/>
    <property type="molecule type" value="Genomic_DNA"/>
</dbReference>
<reference evidence="19 20" key="1">
    <citation type="submission" date="2014-04" db="EMBL/GenBank/DDBJ databases">
        <title>A comprehensive comparison of genomes of Erythrobacter spp. Strains.</title>
        <authorList>
            <person name="Zheng Q."/>
        </authorList>
    </citation>
    <scope>NUCLEOTIDE SEQUENCE [LARGE SCALE GENOMIC DNA]</scope>
    <source>
        <strain evidence="19 20">DSM 8509</strain>
    </source>
</reference>
<evidence type="ECO:0008006" key="21">
    <source>
        <dbReference type="Google" id="ProtNLM"/>
    </source>
</evidence>
<feature type="domain" description="TonB-dependent receptor plug" evidence="18">
    <location>
        <begin position="63"/>
        <end position="172"/>
    </location>
</feature>
<evidence type="ECO:0000256" key="9">
    <source>
        <dbReference type="ARBA" id="ARBA00023077"/>
    </source>
</evidence>
<dbReference type="GO" id="GO:0009279">
    <property type="term" value="C:cell outer membrane"/>
    <property type="evidence" value="ECO:0007669"/>
    <property type="project" value="UniProtKB-SubCell"/>
</dbReference>
<sequence>MNMTKPGPVQFAASILLASTAMPAFAQDPDRASGDAQEMPQENPESGGVGTIMVTAERTSRSIQDTPISVTAVSGETLKATGAVVINDLAATVPNLTSTTGPQGSADANFFIRGVGQFDFIVTNDPGVGLYVDGVYLGRTVGAMLDAGDVERVEVLRGPQGTLFGRNTLGGAVSVVTKRPELGVVSGDAQATYGSRDRIDLDASLNLPIGDTAAARVYGFYRQQDGFADNVVTGEDFGRIDRYGARAQLRFEFGPDVTVDLSADYSLDKSNPAPSVLRSILPLPFFPPAALNDVQDPDNFYDIFASNSPEARNEVYGFSGTVTVDLGAAELKSITSYRVLDGFSTSDPDSTRFQLYDQLVSTEQDQFSQELQLTGTAFGDALEYLVGGYYFSEDAAQVLDLCFAPISSPAAQPFQACNTWTQGNDQQTESFAVFGQGRLSLTDSLSVTLGGRYTWDEKDIISNQFFDFRPQLVGPGAVFGFGLPPELIGEAIVLPIVTDLPGSASFEKFTPKIGVEYEPNPDLLFYASYSEGFRAGGFNGRLIAPQATIPTYEPDTNETFEVGLKSDLLDRALRFNLTLFHSQYRDIQQTIADPAVQFRVANAGDATLKGFETEIAIVPTTGLRFDFAVGYTDSEFEDVPVTVGPINGNRLPFSPEWTISAAAQYDIYLAGGTLTPRVDFRYQSEVFFTAFNLPFEEQEGYGLLNGRITWVDPSETFTLAAFGLNLFDVEYFTFGQNALASQGVAYNYLGRPREFGVSAGIRF</sequence>
<dbReference type="InterPro" id="IPR039426">
    <property type="entry name" value="TonB-dep_rcpt-like"/>
</dbReference>
<evidence type="ECO:0000313" key="20">
    <source>
        <dbReference type="Proteomes" id="UP000027866"/>
    </source>
</evidence>
<dbReference type="PROSITE" id="PS01156">
    <property type="entry name" value="TONB_DEPENDENT_REC_2"/>
    <property type="match status" value="1"/>
</dbReference>
<dbReference type="GO" id="GO:0006826">
    <property type="term" value="P:iron ion transport"/>
    <property type="evidence" value="ECO:0007669"/>
    <property type="project" value="UniProtKB-KW"/>
</dbReference>
<comment type="caution">
    <text evidence="19">The sequence shown here is derived from an EMBL/GenBank/DDBJ whole genome shotgun (WGS) entry which is preliminary data.</text>
</comment>
<evidence type="ECO:0000256" key="15">
    <source>
        <dbReference type="SAM" id="MobiDB-lite"/>
    </source>
</evidence>
<keyword evidence="11 12" id="KW-0998">Cell outer membrane</keyword>
<keyword evidence="10 12" id="KW-0472">Membrane</keyword>
<evidence type="ECO:0000256" key="6">
    <source>
        <dbReference type="ARBA" id="ARBA00022729"/>
    </source>
</evidence>
<dbReference type="PANTHER" id="PTHR32552">
    <property type="entry name" value="FERRICHROME IRON RECEPTOR-RELATED"/>
    <property type="match status" value="1"/>
</dbReference>
<dbReference type="OrthoDB" id="9760333at2"/>
<gene>
    <name evidence="19" type="ORF">EH32_06130</name>
</gene>
<evidence type="ECO:0000256" key="4">
    <source>
        <dbReference type="ARBA" id="ARBA00022496"/>
    </source>
</evidence>